<dbReference type="Proteomes" id="UP000439994">
    <property type="component" value="Unassembled WGS sequence"/>
</dbReference>
<dbReference type="SUPFAM" id="SSF55073">
    <property type="entry name" value="Nucleotide cyclase"/>
    <property type="match status" value="1"/>
</dbReference>
<dbReference type="PROSITE" id="PS50887">
    <property type="entry name" value="GGDEF"/>
    <property type="match status" value="1"/>
</dbReference>
<feature type="transmembrane region" description="Helical" evidence="4">
    <location>
        <begin position="147"/>
        <end position="165"/>
    </location>
</feature>
<keyword evidence="7" id="KW-1185">Reference proteome</keyword>
<protein>
    <recommendedName>
        <fullName evidence="2">diguanylate cyclase</fullName>
        <ecNumber evidence="2">2.7.7.65</ecNumber>
    </recommendedName>
</protein>
<accession>A0A6N8F4Y3</accession>
<dbReference type="InterPro" id="IPR029787">
    <property type="entry name" value="Nucleotide_cyclase"/>
</dbReference>
<evidence type="ECO:0000256" key="3">
    <source>
        <dbReference type="ARBA" id="ARBA00034247"/>
    </source>
</evidence>
<sequence length="459" mass="51060">MQYRFYGFEHDYSPGITEILIRVESIGPMALPVRFSESHAAISRDISTGYQYGILWGIMAALGLYNLVLFFFVKQKIYGLYALYLIGFVLNSLSYTGHIHAVYTPDFGPYWQDWVDITLMLTYSVAGLHFARQLLDTKQYAPLLDKIVTRTTIVIPAGMLLGFIFNQLAFSVILAFILNSGFVVLFVAMGLSALKADKPFAVIFLFSSVLAAICITISTLAVGGFLVPYNDVTFKVIEVGVALEAILLAVILARQFRMAQLDKIIAERFARTDSLTQVNNRLGFNQVTLPIWTNIVRESRDASIVLIDVDDFKNINDSFGHAYGDEVLVSIAKCLKEAARKGDVVARWGGEEFILFLPETTQHQALVQAERLRKALQNVKLEIKQMHSHLTVSVGVAGSEGNQESPEIGNLNLVALTTEKLINYADIALYTAKHTGKNKVCGWTQQKSQTLSEPHTLLT</sequence>
<organism evidence="6 7">
    <name type="scientific">Psychrosphaera haliotis</name>
    <dbReference type="NCBI Taxonomy" id="555083"/>
    <lineage>
        <taxon>Bacteria</taxon>
        <taxon>Pseudomonadati</taxon>
        <taxon>Pseudomonadota</taxon>
        <taxon>Gammaproteobacteria</taxon>
        <taxon>Alteromonadales</taxon>
        <taxon>Pseudoalteromonadaceae</taxon>
        <taxon>Psychrosphaera</taxon>
    </lineage>
</organism>
<feature type="transmembrane region" description="Helical" evidence="4">
    <location>
        <begin position="117"/>
        <end position="135"/>
    </location>
</feature>
<comment type="cofactor">
    <cofactor evidence="1">
        <name>Mg(2+)</name>
        <dbReference type="ChEBI" id="CHEBI:18420"/>
    </cofactor>
</comment>
<dbReference type="InterPro" id="IPR011623">
    <property type="entry name" value="7TMR_DISM_rcpt_extracell_dom1"/>
</dbReference>
<dbReference type="GO" id="GO:0005886">
    <property type="term" value="C:plasma membrane"/>
    <property type="evidence" value="ECO:0007669"/>
    <property type="project" value="TreeGrafter"/>
</dbReference>
<feature type="transmembrane region" description="Helical" evidence="4">
    <location>
        <begin position="232"/>
        <end position="253"/>
    </location>
</feature>
<dbReference type="GO" id="GO:0052621">
    <property type="term" value="F:diguanylate cyclase activity"/>
    <property type="evidence" value="ECO:0007669"/>
    <property type="project" value="UniProtKB-EC"/>
</dbReference>
<dbReference type="EMBL" id="WOCD01000001">
    <property type="protein sequence ID" value="MUH71238.1"/>
    <property type="molecule type" value="Genomic_DNA"/>
</dbReference>
<comment type="catalytic activity">
    <reaction evidence="3">
        <text>2 GTP = 3',3'-c-di-GMP + 2 diphosphate</text>
        <dbReference type="Rhea" id="RHEA:24898"/>
        <dbReference type="ChEBI" id="CHEBI:33019"/>
        <dbReference type="ChEBI" id="CHEBI:37565"/>
        <dbReference type="ChEBI" id="CHEBI:58805"/>
        <dbReference type="EC" id="2.7.7.65"/>
    </reaction>
</comment>
<keyword evidence="4" id="KW-0472">Membrane</keyword>
<dbReference type="OrthoDB" id="5289013at2"/>
<dbReference type="Pfam" id="PF07695">
    <property type="entry name" value="7TMR-DISM_7TM"/>
    <property type="match status" value="1"/>
</dbReference>
<evidence type="ECO:0000256" key="4">
    <source>
        <dbReference type="SAM" id="Phobius"/>
    </source>
</evidence>
<feature type="transmembrane region" description="Helical" evidence="4">
    <location>
        <begin position="171"/>
        <end position="194"/>
    </location>
</feature>
<comment type="caution">
    <text evidence="6">The sequence shown here is derived from an EMBL/GenBank/DDBJ whole genome shotgun (WGS) entry which is preliminary data.</text>
</comment>
<evidence type="ECO:0000313" key="6">
    <source>
        <dbReference type="EMBL" id="MUH71238.1"/>
    </source>
</evidence>
<dbReference type="InterPro" id="IPR050469">
    <property type="entry name" value="Diguanylate_Cyclase"/>
</dbReference>
<dbReference type="PANTHER" id="PTHR45138:SF9">
    <property type="entry name" value="DIGUANYLATE CYCLASE DGCM-RELATED"/>
    <property type="match status" value="1"/>
</dbReference>
<evidence type="ECO:0000313" key="7">
    <source>
        <dbReference type="Proteomes" id="UP000439994"/>
    </source>
</evidence>
<feature type="transmembrane region" description="Helical" evidence="4">
    <location>
        <begin position="80"/>
        <end position="97"/>
    </location>
</feature>
<reference evidence="6 7" key="1">
    <citation type="submission" date="2019-11" db="EMBL/GenBank/DDBJ databases">
        <title>P. haliotis isolates from Z. marina roots.</title>
        <authorList>
            <person name="Cohen M."/>
            <person name="Jospin G."/>
            <person name="Eisen J.A."/>
            <person name="Coil D.A."/>
        </authorList>
    </citation>
    <scope>NUCLEOTIDE SEQUENCE [LARGE SCALE GENOMIC DNA]</scope>
    <source>
        <strain evidence="6 7">UCD-MCMsp1aY</strain>
    </source>
</reference>
<dbReference type="Pfam" id="PF00990">
    <property type="entry name" value="GGDEF"/>
    <property type="match status" value="1"/>
</dbReference>
<proteinExistence type="predicted"/>
<dbReference type="GO" id="GO:0043709">
    <property type="term" value="P:cell adhesion involved in single-species biofilm formation"/>
    <property type="evidence" value="ECO:0007669"/>
    <property type="project" value="TreeGrafter"/>
</dbReference>
<dbReference type="InterPro" id="IPR000160">
    <property type="entry name" value="GGDEF_dom"/>
</dbReference>
<dbReference type="Gene3D" id="3.30.70.270">
    <property type="match status" value="1"/>
</dbReference>
<dbReference type="InterPro" id="IPR043128">
    <property type="entry name" value="Rev_trsase/Diguanyl_cyclase"/>
</dbReference>
<evidence type="ECO:0000256" key="2">
    <source>
        <dbReference type="ARBA" id="ARBA00012528"/>
    </source>
</evidence>
<feature type="transmembrane region" description="Helical" evidence="4">
    <location>
        <begin position="53"/>
        <end position="73"/>
    </location>
</feature>
<feature type="domain" description="GGDEF" evidence="5">
    <location>
        <begin position="300"/>
        <end position="445"/>
    </location>
</feature>
<dbReference type="RefSeq" id="WP_155693784.1">
    <property type="nucleotide sequence ID" value="NZ_WOCD01000001.1"/>
</dbReference>
<dbReference type="SMART" id="SM00267">
    <property type="entry name" value="GGDEF"/>
    <property type="match status" value="1"/>
</dbReference>
<evidence type="ECO:0000256" key="1">
    <source>
        <dbReference type="ARBA" id="ARBA00001946"/>
    </source>
</evidence>
<name>A0A6N8F4Y3_9GAMM</name>
<dbReference type="PANTHER" id="PTHR45138">
    <property type="entry name" value="REGULATORY COMPONENTS OF SENSORY TRANSDUCTION SYSTEM"/>
    <property type="match status" value="1"/>
</dbReference>
<dbReference type="NCBIfam" id="TIGR00254">
    <property type="entry name" value="GGDEF"/>
    <property type="match status" value="1"/>
</dbReference>
<dbReference type="EC" id="2.7.7.65" evidence="2"/>
<dbReference type="FunFam" id="3.30.70.270:FF:000001">
    <property type="entry name" value="Diguanylate cyclase domain protein"/>
    <property type="match status" value="1"/>
</dbReference>
<dbReference type="AlphaFoldDB" id="A0A6N8F4Y3"/>
<keyword evidence="4" id="KW-1133">Transmembrane helix</keyword>
<dbReference type="GO" id="GO:1902201">
    <property type="term" value="P:negative regulation of bacterial-type flagellum-dependent cell motility"/>
    <property type="evidence" value="ECO:0007669"/>
    <property type="project" value="TreeGrafter"/>
</dbReference>
<feature type="transmembrane region" description="Helical" evidence="4">
    <location>
        <begin position="201"/>
        <end position="226"/>
    </location>
</feature>
<dbReference type="CDD" id="cd01949">
    <property type="entry name" value="GGDEF"/>
    <property type="match status" value="1"/>
</dbReference>
<gene>
    <name evidence="6" type="ORF">GNP35_01250</name>
</gene>
<keyword evidence="4" id="KW-0812">Transmembrane</keyword>
<evidence type="ECO:0000259" key="5">
    <source>
        <dbReference type="PROSITE" id="PS50887"/>
    </source>
</evidence>